<gene>
    <name evidence="2" type="ORF">DL762_009454</name>
</gene>
<comment type="caution">
    <text evidence="2">The sequence shown here is derived from an EMBL/GenBank/DDBJ whole genome shotgun (WGS) entry which is preliminary data.</text>
</comment>
<evidence type="ECO:0000256" key="1">
    <source>
        <dbReference type="SAM" id="MobiDB-lite"/>
    </source>
</evidence>
<feature type="compositionally biased region" description="Basic and acidic residues" evidence="1">
    <location>
        <begin position="159"/>
        <end position="171"/>
    </location>
</feature>
<dbReference type="EMBL" id="QJNS01000495">
    <property type="protein sequence ID" value="RYO77142.1"/>
    <property type="molecule type" value="Genomic_DNA"/>
</dbReference>
<accession>A0ABY0GU68</accession>
<keyword evidence="3" id="KW-1185">Reference proteome</keyword>
<feature type="region of interest" description="Disordered" evidence="1">
    <location>
        <begin position="1"/>
        <end position="86"/>
    </location>
</feature>
<organism evidence="2 3">
    <name type="scientific">Monosporascus cannonballus</name>
    <dbReference type="NCBI Taxonomy" id="155416"/>
    <lineage>
        <taxon>Eukaryota</taxon>
        <taxon>Fungi</taxon>
        <taxon>Dikarya</taxon>
        <taxon>Ascomycota</taxon>
        <taxon>Pezizomycotina</taxon>
        <taxon>Sordariomycetes</taxon>
        <taxon>Xylariomycetidae</taxon>
        <taxon>Xylariales</taxon>
        <taxon>Xylariales incertae sedis</taxon>
        <taxon>Monosporascus</taxon>
    </lineage>
</organism>
<name>A0ABY0GU68_9PEZI</name>
<evidence type="ECO:0000313" key="3">
    <source>
        <dbReference type="Proteomes" id="UP000294003"/>
    </source>
</evidence>
<proteinExistence type="predicted"/>
<evidence type="ECO:0000313" key="2">
    <source>
        <dbReference type="EMBL" id="RYO77142.1"/>
    </source>
</evidence>
<dbReference type="Proteomes" id="UP000294003">
    <property type="component" value="Unassembled WGS sequence"/>
</dbReference>
<protein>
    <submittedName>
        <fullName evidence="2">Uncharacterized protein</fullName>
    </submittedName>
</protein>
<sequence length="211" mass="22845">MGLRKSIQEKIGSQYTEHGPGTPKTPDIGINASLQPPVAPRTNNTQEPSHMANNTAAIAREEAGDASMDSVRHPTRSLRNVPRPDYQLLHQGKERLGDYENAGDSLPPPQQVMEDRDDIVEQEIDLPGRDAAMEMARRCLSYMMKGNDVATPKNCPSEAEAHEPQPDDHAEGATLGDSIPKIGNDTGPIIQGFRPVNGGNMGFDPLFGSPT</sequence>
<feature type="compositionally biased region" description="Polar residues" evidence="1">
    <location>
        <begin position="41"/>
        <end position="56"/>
    </location>
</feature>
<feature type="region of interest" description="Disordered" evidence="1">
    <location>
        <begin position="151"/>
        <end position="211"/>
    </location>
</feature>
<reference evidence="2 3" key="1">
    <citation type="submission" date="2018-06" db="EMBL/GenBank/DDBJ databases">
        <title>Complete Genomes of Monosporascus.</title>
        <authorList>
            <person name="Robinson A.J."/>
            <person name="Natvig D.O."/>
        </authorList>
    </citation>
    <scope>NUCLEOTIDE SEQUENCE [LARGE SCALE GENOMIC DNA]</scope>
    <source>
        <strain evidence="2 3">CBS 609.92</strain>
    </source>
</reference>